<dbReference type="FunFam" id="3.30.565.10:FF:000010">
    <property type="entry name" value="Sensor histidine kinase RcsC"/>
    <property type="match status" value="1"/>
</dbReference>
<dbReference type="InterPro" id="IPR005467">
    <property type="entry name" value="His_kinase_dom"/>
</dbReference>
<feature type="repeat" description="TPR" evidence="11">
    <location>
        <begin position="160"/>
        <end position="193"/>
    </location>
</feature>
<dbReference type="Pfam" id="PF13181">
    <property type="entry name" value="TPR_8"/>
    <property type="match status" value="1"/>
</dbReference>
<evidence type="ECO:0000256" key="1">
    <source>
        <dbReference type="ARBA" id="ARBA00000085"/>
    </source>
</evidence>
<evidence type="ECO:0000256" key="4">
    <source>
        <dbReference type="ARBA" id="ARBA00022679"/>
    </source>
</evidence>
<dbReference type="AlphaFoldDB" id="A0A1G9KL98"/>
<dbReference type="EMBL" id="FNGV01000001">
    <property type="protein sequence ID" value="SDL50590.1"/>
    <property type="molecule type" value="Genomic_DNA"/>
</dbReference>
<feature type="transmembrane region" description="Helical" evidence="12">
    <location>
        <begin position="404"/>
        <end position="422"/>
    </location>
</feature>
<evidence type="ECO:0000256" key="10">
    <source>
        <dbReference type="PROSITE-ProRule" id="PRU00169"/>
    </source>
</evidence>
<evidence type="ECO:0000259" key="13">
    <source>
        <dbReference type="PROSITE" id="PS50109"/>
    </source>
</evidence>
<dbReference type="PROSITE" id="PS50005">
    <property type="entry name" value="TPR"/>
    <property type="match status" value="4"/>
</dbReference>
<dbReference type="RefSeq" id="WP_089886060.1">
    <property type="nucleotide sequence ID" value="NZ_FNGV01000001.1"/>
</dbReference>
<dbReference type="GO" id="GO:0009927">
    <property type="term" value="F:histidine phosphotransfer kinase activity"/>
    <property type="evidence" value="ECO:0007669"/>
    <property type="project" value="TreeGrafter"/>
</dbReference>
<keyword evidence="17" id="KW-1185">Reference proteome</keyword>
<dbReference type="CDD" id="cd17574">
    <property type="entry name" value="REC_OmpR"/>
    <property type="match status" value="1"/>
</dbReference>
<reference evidence="16 17" key="1">
    <citation type="submission" date="2016-10" db="EMBL/GenBank/DDBJ databases">
        <authorList>
            <person name="de Groot N.N."/>
        </authorList>
    </citation>
    <scope>NUCLEOTIDE SEQUENCE [LARGE SCALE GENOMIC DNA]</scope>
    <source>
        <strain evidence="16 17">DSM 19886</strain>
    </source>
</reference>
<organism evidence="16 17">
    <name type="scientific">Kriegella aquimaris</name>
    <dbReference type="NCBI Taxonomy" id="192904"/>
    <lineage>
        <taxon>Bacteria</taxon>
        <taxon>Pseudomonadati</taxon>
        <taxon>Bacteroidota</taxon>
        <taxon>Flavobacteriia</taxon>
        <taxon>Flavobacteriales</taxon>
        <taxon>Flavobacteriaceae</taxon>
        <taxon>Kriegella</taxon>
    </lineage>
</organism>
<proteinExistence type="predicted"/>
<dbReference type="SUPFAM" id="SSF47384">
    <property type="entry name" value="Homodimeric domain of signal transducing histidine kinase"/>
    <property type="match status" value="1"/>
</dbReference>
<evidence type="ECO:0000256" key="5">
    <source>
        <dbReference type="ARBA" id="ARBA00022777"/>
    </source>
</evidence>
<gene>
    <name evidence="16" type="ORF">SAMN04488514_1011044</name>
</gene>
<dbReference type="GO" id="GO:0009190">
    <property type="term" value="P:cyclic nucleotide biosynthetic process"/>
    <property type="evidence" value="ECO:0007669"/>
    <property type="project" value="InterPro"/>
</dbReference>
<dbReference type="InterPro" id="IPR036097">
    <property type="entry name" value="HisK_dim/P_sf"/>
</dbReference>
<evidence type="ECO:0000256" key="9">
    <source>
        <dbReference type="ARBA" id="ARBA00023163"/>
    </source>
</evidence>
<protein>
    <recommendedName>
        <fullName evidence="2">histidine kinase</fullName>
        <ecNumber evidence="2">2.7.13.3</ecNumber>
    </recommendedName>
</protein>
<dbReference type="PANTHER" id="PTHR43047">
    <property type="entry name" value="TWO-COMPONENT HISTIDINE PROTEIN KINASE"/>
    <property type="match status" value="1"/>
</dbReference>
<evidence type="ECO:0000313" key="16">
    <source>
        <dbReference type="EMBL" id="SDL50590.1"/>
    </source>
</evidence>
<dbReference type="Proteomes" id="UP000199440">
    <property type="component" value="Unassembled WGS sequence"/>
</dbReference>
<dbReference type="InterPro" id="IPR003661">
    <property type="entry name" value="HisK_dim/P_dom"/>
</dbReference>
<dbReference type="Pfam" id="PF00211">
    <property type="entry name" value="Guanylate_cyc"/>
    <property type="match status" value="1"/>
</dbReference>
<dbReference type="PROSITE" id="PS50109">
    <property type="entry name" value="HIS_KIN"/>
    <property type="match status" value="1"/>
</dbReference>
<evidence type="ECO:0000256" key="8">
    <source>
        <dbReference type="ARBA" id="ARBA00023125"/>
    </source>
</evidence>
<dbReference type="InterPro" id="IPR019734">
    <property type="entry name" value="TPR_rpt"/>
</dbReference>
<dbReference type="CDD" id="cd00082">
    <property type="entry name" value="HisKA"/>
    <property type="match status" value="1"/>
</dbReference>
<name>A0A1G9KL98_9FLAO</name>
<dbReference type="Pfam" id="PF02518">
    <property type="entry name" value="HATPase_c"/>
    <property type="match status" value="1"/>
</dbReference>
<evidence type="ECO:0000256" key="2">
    <source>
        <dbReference type="ARBA" id="ARBA00012438"/>
    </source>
</evidence>
<dbReference type="Pfam" id="PF00072">
    <property type="entry name" value="Response_reg"/>
    <property type="match status" value="1"/>
</dbReference>
<dbReference type="PROSITE" id="PS50110">
    <property type="entry name" value="RESPONSE_REGULATORY"/>
    <property type="match status" value="1"/>
</dbReference>
<keyword evidence="9" id="KW-0804">Transcription</keyword>
<dbReference type="Gene3D" id="1.25.40.10">
    <property type="entry name" value="Tetratricopeptide repeat domain"/>
    <property type="match status" value="1"/>
</dbReference>
<keyword evidence="12" id="KW-0812">Transmembrane</keyword>
<evidence type="ECO:0000313" key="17">
    <source>
        <dbReference type="Proteomes" id="UP000199440"/>
    </source>
</evidence>
<keyword evidence="3 10" id="KW-0597">Phosphoprotein</keyword>
<dbReference type="InterPro" id="IPR036890">
    <property type="entry name" value="HATPase_C_sf"/>
</dbReference>
<evidence type="ECO:0000256" key="12">
    <source>
        <dbReference type="SAM" id="Phobius"/>
    </source>
</evidence>
<dbReference type="Gene3D" id="3.40.50.2300">
    <property type="match status" value="1"/>
</dbReference>
<keyword evidence="11" id="KW-0802">TPR repeat</keyword>
<dbReference type="SMART" id="SM00388">
    <property type="entry name" value="HisKA"/>
    <property type="match status" value="1"/>
</dbReference>
<feature type="repeat" description="TPR" evidence="11">
    <location>
        <begin position="240"/>
        <end position="273"/>
    </location>
</feature>
<dbReference type="GO" id="GO:0003677">
    <property type="term" value="F:DNA binding"/>
    <property type="evidence" value="ECO:0007669"/>
    <property type="project" value="UniProtKB-KW"/>
</dbReference>
<feature type="repeat" description="TPR" evidence="11">
    <location>
        <begin position="80"/>
        <end position="113"/>
    </location>
</feature>
<evidence type="ECO:0000256" key="3">
    <source>
        <dbReference type="ARBA" id="ARBA00022553"/>
    </source>
</evidence>
<dbReference type="SUPFAM" id="SSF55073">
    <property type="entry name" value="Nucleotide cyclase"/>
    <property type="match status" value="1"/>
</dbReference>
<accession>A0A1G9KL98</accession>
<dbReference type="SUPFAM" id="SSF52172">
    <property type="entry name" value="CheY-like"/>
    <property type="match status" value="1"/>
</dbReference>
<keyword evidence="4" id="KW-0808">Transferase</keyword>
<feature type="domain" description="Histidine kinase" evidence="13">
    <location>
        <begin position="454"/>
        <end position="672"/>
    </location>
</feature>
<dbReference type="InterPro" id="IPR001054">
    <property type="entry name" value="A/G_cyclase"/>
</dbReference>
<dbReference type="PRINTS" id="PR00344">
    <property type="entry name" value="BCTRLSENSOR"/>
</dbReference>
<dbReference type="SMART" id="SM00028">
    <property type="entry name" value="TPR"/>
    <property type="match status" value="7"/>
</dbReference>
<evidence type="ECO:0000256" key="7">
    <source>
        <dbReference type="ARBA" id="ARBA00023015"/>
    </source>
</evidence>
<dbReference type="InterPro" id="IPR029787">
    <property type="entry name" value="Nucleotide_cyclase"/>
</dbReference>
<feature type="modified residue" description="4-aspartylphosphate" evidence="10">
    <location>
        <position position="764"/>
    </location>
</feature>
<dbReference type="Gene3D" id="1.10.287.130">
    <property type="match status" value="1"/>
</dbReference>
<dbReference type="SUPFAM" id="SSF55874">
    <property type="entry name" value="ATPase domain of HSP90 chaperone/DNA topoisomerase II/histidine kinase"/>
    <property type="match status" value="1"/>
</dbReference>
<dbReference type="Gene3D" id="3.30.565.10">
    <property type="entry name" value="Histidine kinase-like ATPase, C-terminal domain"/>
    <property type="match status" value="1"/>
</dbReference>
<dbReference type="InterPro" id="IPR001789">
    <property type="entry name" value="Sig_transdc_resp-reg_receiver"/>
</dbReference>
<sequence>MKGFLFILVLVLYFSAFGQTNKIDSLKIIWEDVSMTDSLRFEAGLEILKTQFGKNMDTARATGYQLLLFAQNKKNEKWKSTSHRYIGNSYAAEGRYREALDEFENSHKINTSLNDERALATTYSNIGTIYYELGNYTQALENLLAGLKLSEKLEDKPGLARVTNNLGNVYIDQKNNIKALEYYTRSLHIKKELDNKNSLPAAYNNIGLVYTNLKNHDLALKNLLKSAEIADQIKDKKSFSRAYNNIGEEYNQQGEYEKALKYLNESIRIKVEIGDQEGLPSGYIFRAKTYLHQKKYRLAIRDAEKALELSKKTGALTIQKEAYEVLSRSWEELKNIQKSLAFYKLAVVAKDSLIDQEKIQEITRQEMEYQFEKQQLADSILFHQQKAKQELAFEKNLSKQRTTLYFIIFGILGLFVGVWFYWNTKQKNKKLAHERTIISRLKQVDTLKDQFLANTSHELRTPLNGIIGLSESLKDGAAGKLTPKAIENLDMIANSGKRLSHLVNDILDFSKLKNSDLELDLKPVDVHAVTDIVLKLSRPLIQDKNLKLINAIPKNIPLAEADENRLQQILHNLIGNAIKFTKKGQVEINAIEKDDQLSISISDTGIGIPEEKFESIFESFEQIDGATAREYGGTGLGLSVSKQLVQLHGGTIEVQSEVGKGSTFNFTLPLSNKKREDFSAQSKPSLENISQVQLDIEEQYNEKTTKQTVSQVGKILIVDDEHINRRVLENHLSVAGYAISEAKNGQEALELLDNGAAFDLILLDVMMPGLSGYEVCEKIRENHMASELPIVLLTAKNRVSDLVAGFTVGANDYLTKPFSKNELLSRIKMHLNLNGIHKATSKFVPTQFIKSIGRETITDIVLGDHVEKEVTVLFSDIRGYTHLAESMTPKQTFKFVNSFVGKMGPLIQNNRGFVNQYLGDAIMALFPNKAEHALKAAIEMQKAVQGYNSHRISEGNEPISIGIGLHTGPLVMGIIGDSNRNDPAIISDTVNTASRMEGVTKHFGAKIIISEDSLSTVSNKKSFRLRYLGKVQVKGRHKVIGIYECFDADEIKSVELKTKTLKDFKKGLDFFFAKEFPRASAAFDKVLSKNPNDSVAKYFVTKSAEYTISGTPKDLEFVNTMHEK</sequence>
<dbReference type="GO" id="GO:0004016">
    <property type="term" value="F:adenylate cyclase activity"/>
    <property type="evidence" value="ECO:0007669"/>
    <property type="project" value="UniProtKB-ARBA"/>
</dbReference>
<keyword evidence="6" id="KW-0902">Two-component regulatory system</keyword>
<dbReference type="InterPro" id="IPR003594">
    <property type="entry name" value="HATPase_dom"/>
</dbReference>
<keyword evidence="7" id="KW-0805">Transcription regulation</keyword>
<dbReference type="Pfam" id="PF13424">
    <property type="entry name" value="TPR_12"/>
    <property type="match status" value="2"/>
</dbReference>
<dbReference type="PROSITE" id="PS50293">
    <property type="entry name" value="TPR_REGION"/>
    <property type="match status" value="1"/>
</dbReference>
<dbReference type="SMART" id="SM00044">
    <property type="entry name" value="CYCc"/>
    <property type="match status" value="1"/>
</dbReference>
<evidence type="ECO:0000259" key="15">
    <source>
        <dbReference type="PROSITE" id="PS50125"/>
    </source>
</evidence>
<evidence type="ECO:0000256" key="11">
    <source>
        <dbReference type="PROSITE-ProRule" id="PRU00339"/>
    </source>
</evidence>
<dbReference type="STRING" id="192904.SAMN04488514_1011044"/>
<keyword evidence="12" id="KW-1133">Transmembrane helix</keyword>
<dbReference type="Pfam" id="PF00512">
    <property type="entry name" value="HisKA"/>
    <property type="match status" value="1"/>
</dbReference>
<dbReference type="Gene3D" id="3.30.70.1230">
    <property type="entry name" value="Nucleotide cyclase"/>
    <property type="match status" value="1"/>
</dbReference>
<feature type="domain" description="Response regulatory" evidence="14">
    <location>
        <begin position="714"/>
        <end position="831"/>
    </location>
</feature>
<dbReference type="CDD" id="cd07302">
    <property type="entry name" value="CHD"/>
    <property type="match status" value="1"/>
</dbReference>
<dbReference type="SUPFAM" id="SSF81901">
    <property type="entry name" value="HCP-like"/>
    <property type="match status" value="1"/>
</dbReference>
<feature type="repeat" description="TPR" evidence="11">
    <location>
        <begin position="120"/>
        <end position="153"/>
    </location>
</feature>
<dbReference type="PROSITE" id="PS50125">
    <property type="entry name" value="GUANYLATE_CYCLASE_2"/>
    <property type="match status" value="1"/>
</dbReference>
<evidence type="ECO:0000256" key="6">
    <source>
        <dbReference type="ARBA" id="ARBA00023012"/>
    </source>
</evidence>
<dbReference type="GO" id="GO:0000155">
    <property type="term" value="F:phosphorelay sensor kinase activity"/>
    <property type="evidence" value="ECO:0007669"/>
    <property type="project" value="InterPro"/>
</dbReference>
<dbReference type="InterPro" id="IPR011990">
    <property type="entry name" value="TPR-like_helical_dom_sf"/>
</dbReference>
<dbReference type="SMART" id="SM00448">
    <property type="entry name" value="REC"/>
    <property type="match status" value="1"/>
</dbReference>
<dbReference type="GO" id="GO:0005886">
    <property type="term" value="C:plasma membrane"/>
    <property type="evidence" value="ECO:0007669"/>
    <property type="project" value="TreeGrafter"/>
</dbReference>
<dbReference type="InterPro" id="IPR004358">
    <property type="entry name" value="Sig_transdc_His_kin-like_C"/>
</dbReference>
<dbReference type="SMART" id="SM00387">
    <property type="entry name" value="HATPase_c"/>
    <property type="match status" value="1"/>
</dbReference>
<dbReference type="InterPro" id="IPR011006">
    <property type="entry name" value="CheY-like_superfamily"/>
</dbReference>
<evidence type="ECO:0000259" key="14">
    <source>
        <dbReference type="PROSITE" id="PS50110"/>
    </source>
</evidence>
<keyword evidence="5 16" id="KW-0418">Kinase</keyword>
<dbReference type="EC" id="2.7.13.3" evidence="2"/>
<keyword evidence="8" id="KW-0238">DNA-binding</keyword>
<feature type="domain" description="Guanylate cyclase" evidence="15">
    <location>
        <begin position="871"/>
        <end position="997"/>
    </location>
</feature>
<dbReference type="OrthoDB" id="1522078at2"/>
<dbReference type="CDD" id="cd16922">
    <property type="entry name" value="HATPase_EvgS-ArcB-TorS-like"/>
    <property type="match status" value="1"/>
</dbReference>
<dbReference type="PANTHER" id="PTHR43047:SF72">
    <property type="entry name" value="OSMOSENSING HISTIDINE PROTEIN KINASE SLN1"/>
    <property type="match status" value="1"/>
</dbReference>
<dbReference type="FunFam" id="3.40.50.2300:FF:000001">
    <property type="entry name" value="DNA-binding response regulator PhoB"/>
    <property type="match status" value="1"/>
</dbReference>
<comment type="catalytic activity">
    <reaction evidence="1">
        <text>ATP + protein L-histidine = ADP + protein N-phospho-L-histidine.</text>
        <dbReference type="EC" id="2.7.13.3"/>
    </reaction>
</comment>
<keyword evidence="12" id="KW-0472">Membrane</keyword>